<dbReference type="InterPro" id="IPR009539">
    <property type="entry name" value="VANGL"/>
</dbReference>
<keyword evidence="2" id="KW-1003">Cell membrane</keyword>
<dbReference type="AlphaFoldDB" id="A0AAN8FGJ2"/>
<evidence type="ECO:0000256" key="3">
    <source>
        <dbReference type="ARBA" id="ARBA00022692"/>
    </source>
</evidence>
<evidence type="ECO:0000256" key="4">
    <source>
        <dbReference type="ARBA" id="ARBA00022989"/>
    </source>
</evidence>
<reference evidence="9 10" key="1">
    <citation type="submission" date="2019-10" db="EMBL/GenBank/DDBJ databases">
        <title>Assembly and Annotation for the nematode Trichostrongylus colubriformis.</title>
        <authorList>
            <person name="Martin J."/>
        </authorList>
    </citation>
    <scope>NUCLEOTIDE SEQUENCE [LARGE SCALE GENOMIC DNA]</scope>
    <source>
        <strain evidence="9">G859</strain>
        <tissue evidence="9">Whole worm</tissue>
    </source>
</reference>
<gene>
    <name evidence="9" type="ORF">GCK32_010706</name>
</gene>
<sequence length="417" mass="47204">MSTVSAGGRRGPPKDFRGPPRGDLRLIKPRGRGYSQSDIGEPCIPRFSAVASEGVKMALPPEEYGENTTVLTGVTSEHSYSGDDRPVYEAPMGRVVSKRCSRMLWLSAAGLISLLALVSAPLMCSLPIAMNYVGYHYPQITCEVDCQGYLLLVAIKSLLLVVALWALYWRRAAADLPRLSVSRRMMSLQEAAIQVLRFHETTFPSYNVFLDRSNLRALMEATSRRRNTNHNDILQEECEWERRIKKRKYRLIASAEEAFAQVQSIVDNQAGNKNFCDAMDSTTAAQGVFACIMRPLNKYLRQTRQQPRHPAEAVTHHIERCLSMRMNYRTFLQRFFSDRFPAKDIVTESKWSIISDEQASISIQHGTTFLLRSHNKDDDAGVQLLCTISSLPFFNLTEQQRSPNNKFALKIRNESSV</sequence>
<dbReference type="EMBL" id="WIXE01020711">
    <property type="protein sequence ID" value="KAK5969010.1"/>
    <property type="molecule type" value="Genomic_DNA"/>
</dbReference>
<protein>
    <recommendedName>
        <fullName evidence="11">Vang-like protein</fullName>
    </recommendedName>
</protein>
<feature type="transmembrane region" description="Helical" evidence="8">
    <location>
        <begin position="149"/>
        <end position="169"/>
    </location>
</feature>
<keyword evidence="5 8" id="KW-0472">Membrane</keyword>
<proteinExistence type="inferred from homology"/>
<evidence type="ECO:0000313" key="9">
    <source>
        <dbReference type="EMBL" id="KAK5969010.1"/>
    </source>
</evidence>
<dbReference type="Proteomes" id="UP001331761">
    <property type="component" value="Unassembled WGS sequence"/>
</dbReference>
<dbReference type="PANTHER" id="PTHR20886">
    <property type="entry name" value="VANG-LIKE PROTEIN"/>
    <property type="match status" value="1"/>
</dbReference>
<evidence type="ECO:0000256" key="1">
    <source>
        <dbReference type="ARBA" id="ARBA00004651"/>
    </source>
</evidence>
<evidence type="ECO:0000313" key="10">
    <source>
        <dbReference type="Proteomes" id="UP001331761"/>
    </source>
</evidence>
<dbReference type="Pfam" id="PF06638">
    <property type="entry name" value="Strabismus"/>
    <property type="match status" value="2"/>
</dbReference>
<keyword evidence="4 8" id="KW-1133">Transmembrane helix</keyword>
<evidence type="ECO:0000256" key="5">
    <source>
        <dbReference type="ARBA" id="ARBA00023136"/>
    </source>
</evidence>
<feature type="region of interest" description="Disordered" evidence="7">
    <location>
        <begin position="1"/>
        <end position="36"/>
    </location>
</feature>
<evidence type="ECO:0008006" key="11">
    <source>
        <dbReference type="Google" id="ProtNLM"/>
    </source>
</evidence>
<feature type="transmembrane region" description="Helical" evidence="8">
    <location>
        <begin position="104"/>
        <end position="129"/>
    </location>
</feature>
<comment type="caution">
    <text evidence="9">The sequence shown here is derived from an EMBL/GenBank/DDBJ whole genome shotgun (WGS) entry which is preliminary data.</text>
</comment>
<accession>A0AAN8FGJ2</accession>
<keyword evidence="3 8" id="KW-0812">Transmembrane</keyword>
<comment type="subcellular location">
    <subcellularLocation>
        <location evidence="1">Cell membrane</location>
        <topology evidence="1">Multi-pass membrane protein</topology>
    </subcellularLocation>
</comment>
<comment type="similarity">
    <text evidence="6">Belongs to the Vang family.</text>
</comment>
<evidence type="ECO:0000256" key="8">
    <source>
        <dbReference type="SAM" id="Phobius"/>
    </source>
</evidence>
<evidence type="ECO:0000256" key="7">
    <source>
        <dbReference type="SAM" id="MobiDB-lite"/>
    </source>
</evidence>
<organism evidence="9 10">
    <name type="scientific">Trichostrongylus colubriformis</name>
    <name type="common">Black scour worm</name>
    <dbReference type="NCBI Taxonomy" id="6319"/>
    <lineage>
        <taxon>Eukaryota</taxon>
        <taxon>Metazoa</taxon>
        <taxon>Ecdysozoa</taxon>
        <taxon>Nematoda</taxon>
        <taxon>Chromadorea</taxon>
        <taxon>Rhabditida</taxon>
        <taxon>Rhabditina</taxon>
        <taxon>Rhabditomorpha</taxon>
        <taxon>Strongyloidea</taxon>
        <taxon>Trichostrongylidae</taxon>
        <taxon>Trichostrongylus</taxon>
    </lineage>
</organism>
<feature type="compositionally biased region" description="Basic and acidic residues" evidence="7">
    <location>
        <begin position="12"/>
        <end position="26"/>
    </location>
</feature>
<name>A0AAN8FGJ2_TRICO</name>
<evidence type="ECO:0000256" key="6">
    <source>
        <dbReference type="ARBA" id="ARBA00025718"/>
    </source>
</evidence>
<dbReference type="GO" id="GO:0005886">
    <property type="term" value="C:plasma membrane"/>
    <property type="evidence" value="ECO:0007669"/>
    <property type="project" value="UniProtKB-SubCell"/>
</dbReference>
<evidence type="ECO:0000256" key="2">
    <source>
        <dbReference type="ARBA" id="ARBA00022475"/>
    </source>
</evidence>
<keyword evidence="10" id="KW-1185">Reference proteome</keyword>